<dbReference type="InterPro" id="IPR026960">
    <property type="entry name" value="RVT-Znf"/>
</dbReference>
<name>A0ABR2BZV9_9ROSI</name>
<gene>
    <name evidence="2" type="ORF">V6N12_031883</name>
</gene>
<evidence type="ECO:0000313" key="3">
    <source>
        <dbReference type="Proteomes" id="UP001472677"/>
    </source>
</evidence>
<protein>
    <recommendedName>
        <fullName evidence="1">Reverse transcriptase zinc-binding domain-containing protein</fullName>
    </recommendedName>
</protein>
<dbReference type="Pfam" id="PF13966">
    <property type="entry name" value="zf-RVT"/>
    <property type="match status" value="1"/>
</dbReference>
<feature type="domain" description="Reverse transcriptase zinc-binding" evidence="1">
    <location>
        <begin position="12"/>
        <end position="92"/>
    </location>
</feature>
<dbReference type="Proteomes" id="UP001472677">
    <property type="component" value="Unassembled WGS sequence"/>
</dbReference>
<dbReference type="EMBL" id="JBBPBM010000074">
    <property type="protein sequence ID" value="KAK8512155.1"/>
    <property type="molecule type" value="Genomic_DNA"/>
</dbReference>
<reference evidence="2 3" key="1">
    <citation type="journal article" date="2024" name="G3 (Bethesda)">
        <title>Genome assembly of Hibiscus sabdariffa L. provides insights into metabolisms of medicinal natural products.</title>
        <authorList>
            <person name="Kim T."/>
        </authorList>
    </citation>
    <scope>NUCLEOTIDE SEQUENCE [LARGE SCALE GENOMIC DNA]</scope>
    <source>
        <strain evidence="2">TK-2024</strain>
        <tissue evidence="2">Old leaves</tissue>
    </source>
</reference>
<keyword evidence="3" id="KW-1185">Reference proteome</keyword>
<evidence type="ECO:0000259" key="1">
    <source>
        <dbReference type="Pfam" id="PF13966"/>
    </source>
</evidence>
<evidence type="ECO:0000313" key="2">
    <source>
        <dbReference type="EMBL" id="KAK8512155.1"/>
    </source>
</evidence>
<sequence>MINGLLGNALNTISSIWQELKSKRSKILWERLVWHPGHIPKHSVIVWIVILNMLLIRDRFLGFGLEIDGVCVLYESDLEIRDNMFFQCEYLRLV</sequence>
<comment type="caution">
    <text evidence="2">The sequence shown here is derived from an EMBL/GenBank/DDBJ whole genome shotgun (WGS) entry which is preliminary data.</text>
</comment>
<proteinExistence type="predicted"/>
<accession>A0ABR2BZV9</accession>
<organism evidence="2 3">
    <name type="scientific">Hibiscus sabdariffa</name>
    <name type="common">roselle</name>
    <dbReference type="NCBI Taxonomy" id="183260"/>
    <lineage>
        <taxon>Eukaryota</taxon>
        <taxon>Viridiplantae</taxon>
        <taxon>Streptophyta</taxon>
        <taxon>Embryophyta</taxon>
        <taxon>Tracheophyta</taxon>
        <taxon>Spermatophyta</taxon>
        <taxon>Magnoliopsida</taxon>
        <taxon>eudicotyledons</taxon>
        <taxon>Gunneridae</taxon>
        <taxon>Pentapetalae</taxon>
        <taxon>rosids</taxon>
        <taxon>malvids</taxon>
        <taxon>Malvales</taxon>
        <taxon>Malvaceae</taxon>
        <taxon>Malvoideae</taxon>
        <taxon>Hibiscus</taxon>
    </lineage>
</organism>